<comment type="caution">
    <text evidence="3">The sequence shown here is derived from an EMBL/GenBank/DDBJ whole genome shotgun (WGS) entry which is preliminary data.</text>
</comment>
<evidence type="ECO:0000313" key="3">
    <source>
        <dbReference type="EMBL" id="GAA0480747.1"/>
    </source>
</evidence>
<dbReference type="Pfam" id="PF13563">
    <property type="entry name" value="2_5_RNA_ligase2"/>
    <property type="match status" value="1"/>
</dbReference>
<reference evidence="4" key="1">
    <citation type="journal article" date="2019" name="Int. J. Syst. Evol. Microbiol.">
        <title>The Global Catalogue of Microorganisms (GCM) 10K type strain sequencing project: providing services to taxonomists for standard genome sequencing and annotation.</title>
        <authorList>
            <consortium name="The Broad Institute Genomics Platform"/>
            <consortium name="The Broad Institute Genome Sequencing Center for Infectious Disease"/>
            <person name="Wu L."/>
            <person name="Ma J."/>
        </authorList>
    </citation>
    <scope>NUCLEOTIDE SEQUENCE [LARGE SCALE GENOMIC DNA]</scope>
    <source>
        <strain evidence="4">JCM 14232</strain>
    </source>
</reference>
<feature type="short sequence motif" description="HXTX 1" evidence="2">
    <location>
        <begin position="40"/>
        <end position="43"/>
    </location>
</feature>
<proteinExistence type="inferred from homology"/>
<evidence type="ECO:0000313" key="4">
    <source>
        <dbReference type="Proteomes" id="UP001410648"/>
    </source>
</evidence>
<dbReference type="RefSeq" id="WP_346024291.1">
    <property type="nucleotide sequence ID" value="NZ_BAAADA010000071.1"/>
</dbReference>
<dbReference type="PANTHER" id="PTHR35561">
    <property type="entry name" value="RNA 2',3'-CYCLIC PHOSPHODIESTERASE"/>
    <property type="match status" value="1"/>
</dbReference>
<gene>
    <name evidence="3" type="primary">thpR</name>
    <name evidence="3" type="ORF">GCM10008936_08190</name>
</gene>
<name>A0ABP3KIW3_9LACT</name>
<dbReference type="PANTHER" id="PTHR35561:SF1">
    <property type="entry name" value="RNA 2',3'-CYCLIC PHOSPHODIESTERASE"/>
    <property type="match status" value="1"/>
</dbReference>
<organism evidence="3 4">
    <name type="scientific">Alkalibacterium indicireducens</name>
    <dbReference type="NCBI Taxonomy" id="398758"/>
    <lineage>
        <taxon>Bacteria</taxon>
        <taxon>Bacillati</taxon>
        <taxon>Bacillota</taxon>
        <taxon>Bacilli</taxon>
        <taxon>Lactobacillales</taxon>
        <taxon>Carnobacteriaceae</taxon>
        <taxon>Alkalibacterium</taxon>
    </lineage>
</organism>
<dbReference type="InterPro" id="IPR004175">
    <property type="entry name" value="RNA_CPDase"/>
</dbReference>
<dbReference type="SUPFAM" id="SSF55144">
    <property type="entry name" value="LigT-like"/>
    <property type="match status" value="1"/>
</dbReference>
<dbReference type="HAMAP" id="MF_01940">
    <property type="entry name" value="RNA_CPDase"/>
    <property type="match status" value="1"/>
</dbReference>
<accession>A0ABP3KIW3</accession>
<evidence type="ECO:0000256" key="1">
    <source>
        <dbReference type="ARBA" id="ARBA00022801"/>
    </source>
</evidence>
<feature type="short sequence motif" description="HXTX 2" evidence="2">
    <location>
        <begin position="126"/>
        <end position="129"/>
    </location>
</feature>
<comment type="catalytic activity">
    <reaction evidence="2">
        <text>a 3'-end 2',3'-cyclophospho-ribonucleotide-RNA + H2O = a 3'-end 2'-phospho-ribonucleotide-RNA + H(+)</text>
        <dbReference type="Rhea" id="RHEA:11828"/>
        <dbReference type="Rhea" id="RHEA-COMP:10464"/>
        <dbReference type="Rhea" id="RHEA-COMP:17353"/>
        <dbReference type="ChEBI" id="CHEBI:15377"/>
        <dbReference type="ChEBI" id="CHEBI:15378"/>
        <dbReference type="ChEBI" id="CHEBI:83064"/>
        <dbReference type="ChEBI" id="CHEBI:173113"/>
        <dbReference type="EC" id="3.1.4.58"/>
    </reaction>
</comment>
<keyword evidence="1 2" id="KW-0378">Hydrolase</keyword>
<comment type="similarity">
    <text evidence="2">Belongs to the 2H phosphoesterase superfamily. ThpR family.</text>
</comment>
<comment type="function">
    <text evidence="2">Hydrolyzes RNA 2',3'-cyclic phosphodiester to an RNA 2'-phosphomonoester.</text>
</comment>
<dbReference type="EMBL" id="BAAADA010000071">
    <property type="protein sequence ID" value="GAA0480747.1"/>
    <property type="molecule type" value="Genomic_DNA"/>
</dbReference>
<feature type="active site" description="Proton acceptor" evidence="2">
    <location>
        <position position="126"/>
    </location>
</feature>
<feature type="active site" description="Proton donor" evidence="2">
    <location>
        <position position="40"/>
    </location>
</feature>
<sequence>MRVFIAIELEEEVKEKLAEIQSKVKVTAEKGRFTAVSNFHLTLYFIGEADSERIGQISKAIDKCAEHNVPFKLSLGKLGSFNKRSKRIIWVGVDGDIRQLKKVNEQISDVLNEEEQTAEKGEYTPHITLGRQIVFSQDFEEWSQSQPVPPVEIEVDKISLMESTRLNGELIYRPIYVKPVRKDITE</sequence>
<evidence type="ECO:0000256" key="2">
    <source>
        <dbReference type="HAMAP-Rule" id="MF_01940"/>
    </source>
</evidence>
<dbReference type="Proteomes" id="UP001410648">
    <property type="component" value="Unassembled WGS sequence"/>
</dbReference>
<dbReference type="EC" id="3.1.4.58" evidence="2"/>
<protein>
    <recommendedName>
        <fullName evidence="2">RNA 2',3'-cyclic phosphodiesterase</fullName>
        <shortName evidence="2">RNA 2',3'-CPDase</shortName>
        <ecNumber evidence="2">3.1.4.58</ecNumber>
    </recommendedName>
</protein>
<dbReference type="InterPro" id="IPR009097">
    <property type="entry name" value="Cyclic_Pdiesterase"/>
</dbReference>
<keyword evidence="4" id="KW-1185">Reference proteome</keyword>
<dbReference type="Gene3D" id="3.90.1140.10">
    <property type="entry name" value="Cyclic phosphodiesterase"/>
    <property type="match status" value="1"/>
</dbReference>
<dbReference type="NCBIfam" id="TIGR02258">
    <property type="entry name" value="2_5_ligase"/>
    <property type="match status" value="1"/>
</dbReference>